<feature type="compositionally biased region" description="Low complexity" evidence="1">
    <location>
        <begin position="709"/>
        <end position="719"/>
    </location>
</feature>
<sequence length="817" mass="89346">MEDSHFHLAQHDHIDSPIQDETAEALIASLKAVINNPNNAGHHQHAAAEGETHEGQPDADAGDEHHIAISEPREADPVETLNSYTASGTNVVNVAIRRSLSVLFQLTTAHSGLLEELNGVGAIHSLAQNLKALKEGNKRQVEMLKELTAQIRASEMGVDLSRQFPDGLDSEPSPVVLRTDYEALKAQHDALVASTATAPTPAPVSGASHTAEAHQPSPVKRLSAPRRGRPSKAATQAAAAAIIDPETFTGGGTEPIKSISLKGNSTSEGRKKRSLKLEHLIHKMANRRLGVEYAVSNYESKGHRTLPDPESRPLSADESPNGVSEFRPNFQGDVHADSVRPFVDQVVEDVWDAWQASAVEGDAEVDKPKIKEAMNIYWLRLMKRWEEQEAFKRGEVHRDQLSRRKQNTYRRQQSLLMRRTGNFDQSPLNACRLRAHYRTLLTIDFSTATSDRPEPERQYSLQAWEAYRRLACGPKAGEAHEVLDQWWQSPVVRHLLILLDEFSQDQIAQAKKKGKPKQPNPTFHLPPELWMRTEPPALRPKDANGLPLSGAPGLILFRFHVSQEAIDMYPEWAKGLYDNPPIPAEDEGLPTLAEILSTPPYTRLRHLLHVAKARMYPKRLDDEQIAQINSGIDLSHLEGIYVPYLGIGDNGQGSVPITLEGEGEYMTTFAALSQLASNSHGESSRPELAGPPGSSGLSNDAANNWMYHSPGPSTSQPSGTPGPPPAPSAPTAMAESEKQGSSQRARRLGKRMASEVPGGAATPVAKRPRRQSNAGMGMFDVVNDDVGLDTGLDAEDEEAEGRVTEVLGHDAAFLEGI</sequence>
<proteinExistence type="predicted"/>
<evidence type="ECO:0000313" key="2">
    <source>
        <dbReference type="EMBL" id="ODN96547.1"/>
    </source>
</evidence>
<dbReference type="OrthoDB" id="2563644at2759"/>
<feature type="compositionally biased region" description="Basic and acidic residues" evidence="1">
    <location>
        <begin position="300"/>
        <end position="311"/>
    </location>
</feature>
<comment type="caution">
    <text evidence="2">The sequence shown here is derived from an EMBL/GenBank/DDBJ whole genome shotgun (WGS) entry which is preliminary data.</text>
</comment>
<dbReference type="GeneID" id="30193475"/>
<evidence type="ECO:0000313" key="3">
    <source>
        <dbReference type="Proteomes" id="UP000094819"/>
    </source>
</evidence>
<protein>
    <submittedName>
        <fullName evidence="2">Uncharacterized protein</fullName>
    </submittedName>
</protein>
<gene>
    <name evidence="2" type="ORF">L198_04262</name>
</gene>
<dbReference type="Proteomes" id="UP000094819">
    <property type="component" value="Unassembled WGS sequence"/>
</dbReference>
<name>A0A1E3J6Q8_9TREE</name>
<feature type="region of interest" description="Disordered" evidence="1">
    <location>
        <begin position="508"/>
        <end position="528"/>
    </location>
</feature>
<evidence type="ECO:0000256" key="1">
    <source>
        <dbReference type="SAM" id="MobiDB-lite"/>
    </source>
</evidence>
<feature type="region of interest" description="Disordered" evidence="1">
    <location>
        <begin position="36"/>
        <end position="62"/>
    </location>
</feature>
<feature type="compositionally biased region" description="Basic and acidic residues" evidence="1">
    <location>
        <begin position="46"/>
        <end position="62"/>
    </location>
</feature>
<feature type="region of interest" description="Disordered" evidence="1">
    <location>
        <begin position="197"/>
        <end position="271"/>
    </location>
</feature>
<dbReference type="EMBL" id="AWGH01000011">
    <property type="protein sequence ID" value="ODN96547.1"/>
    <property type="molecule type" value="Genomic_DNA"/>
</dbReference>
<keyword evidence="3" id="KW-1185">Reference proteome</keyword>
<feature type="region of interest" description="Disordered" evidence="1">
    <location>
        <begin position="676"/>
        <end position="781"/>
    </location>
</feature>
<dbReference type="RefSeq" id="XP_019031793.1">
    <property type="nucleotide sequence ID" value="XM_019176383.1"/>
</dbReference>
<organism evidence="2 3">
    <name type="scientific">Cryptococcus wingfieldii CBS 7118</name>
    <dbReference type="NCBI Taxonomy" id="1295528"/>
    <lineage>
        <taxon>Eukaryota</taxon>
        <taxon>Fungi</taxon>
        <taxon>Dikarya</taxon>
        <taxon>Basidiomycota</taxon>
        <taxon>Agaricomycotina</taxon>
        <taxon>Tremellomycetes</taxon>
        <taxon>Tremellales</taxon>
        <taxon>Cryptococcaceae</taxon>
        <taxon>Cryptococcus</taxon>
    </lineage>
</organism>
<feature type="compositionally biased region" description="Low complexity" evidence="1">
    <location>
        <begin position="197"/>
        <end position="208"/>
    </location>
</feature>
<reference evidence="2 3" key="1">
    <citation type="submission" date="2016-06" db="EMBL/GenBank/DDBJ databases">
        <title>Evolution of pathogenesis and genome organization in the Tremellales.</title>
        <authorList>
            <person name="Cuomo C."/>
            <person name="Litvintseva A."/>
            <person name="Heitman J."/>
            <person name="Chen Y."/>
            <person name="Sun S."/>
            <person name="Springer D."/>
            <person name="Dromer F."/>
            <person name="Young S."/>
            <person name="Zeng Q."/>
            <person name="Chapman S."/>
            <person name="Gujja S."/>
            <person name="Saif S."/>
            <person name="Birren B."/>
        </authorList>
    </citation>
    <scope>NUCLEOTIDE SEQUENCE [LARGE SCALE GENOMIC DNA]</scope>
    <source>
        <strain evidence="2 3">CBS 7118</strain>
    </source>
</reference>
<accession>A0A1E3J6Q8</accession>
<dbReference type="AlphaFoldDB" id="A0A1E3J6Q8"/>
<feature type="region of interest" description="Disordered" evidence="1">
    <location>
        <begin position="300"/>
        <end position="325"/>
    </location>
</feature>